<evidence type="ECO:0000313" key="4">
    <source>
        <dbReference type="EMBL" id="NZA03728.1"/>
    </source>
</evidence>
<dbReference type="InterPro" id="IPR051546">
    <property type="entry name" value="Aspartate_Ammonia-Lyase"/>
</dbReference>
<evidence type="ECO:0000313" key="5">
    <source>
        <dbReference type="EMBL" id="THC79000.1"/>
    </source>
</evidence>
<dbReference type="AlphaFoldDB" id="A0A508Z2U4"/>
<dbReference type="PROSITE" id="PS00163">
    <property type="entry name" value="FUMARATE_LYASES"/>
    <property type="match status" value="1"/>
</dbReference>
<gene>
    <name evidence="5" type="ORF">E6L36_00355</name>
    <name evidence="4" type="ORF">H0N82_01005</name>
</gene>
<dbReference type="InterPro" id="IPR020557">
    <property type="entry name" value="Fumarate_lyase_CS"/>
</dbReference>
<dbReference type="PANTHER" id="PTHR42696">
    <property type="entry name" value="ASPARTATE AMMONIA-LYASE"/>
    <property type="match status" value="1"/>
</dbReference>
<dbReference type="InterPro" id="IPR018951">
    <property type="entry name" value="Fumarase_C_C"/>
</dbReference>
<dbReference type="InterPro" id="IPR008948">
    <property type="entry name" value="L-Aspartase-like"/>
</dbReference>
<dbReference type="Gene3D" id="1.10.275.10">
    <property type="entry name" value="Fumarase/aspartase (N-terminal domain)"/>
    <property type="match status" value="1"/>
</dbReference>
<evidence type="ECO:0000256" key="1">
    <source>
        <dbReference type="ARBA" id="ARBA00023239"/>
    </source>
</evidence>
<dbReference type="InterPro" id="IPR024083">
    <property type="entry name" value="Fumarase/histidase_N"/>
</dbReference>
<dbReference type="EMBL" id="JACCKI010000001">
    <property type="protein sequence ID" value="NZA03728.1"/>
    <property type="molecule type" value="Genomic_DNA"/>
</dbReference>
<keyword evidence="1 4" id="KW-0456">Lyase</keyword>
<dbReference type="PRINTS" id="PR00149">
    <property type="entry name" value="FUMRATELYASE"/>
</dbReference>
<dbReference type="EMBL" id="SSHM01000001">
    <property type="protein sequence ID" value="THC79000.1"/>
    <property type="molecule type" value="Genomic_DNA"/>
</dbReference>
<protein>
    <submittedName>
        <fullName evidence="4">Aspartate ammonia-lyase</fullName>
    </submittedName>
</protein>
<reference evidence="5 6" key="1">
    <citation type="submission" date="2019-04" db="EMBL/GenBank/DDBJ databases">
        <title>Genome Announcement to Ensure Probiotic Safety of Lactobacillus rhamnosus UBLR-58.</title>
        <authorList>
            <person name="Sulthana A."/>
            <person name="Lakshmi S.G."/>
            <person name="Madempudi R.S."/>
        </authorList>
    </citation>
    <scope>NUCLEOTIDE SEQUENCE [LARGE SCALE GENOMIC DNA]</scope>
    <source>
        <strain evidence="5 6">UBLR-58</strain>
    </source>
</reference>
<feature type="domain" description="Fumarate lyase N-terminal" evidence="2">
    <location>
        <begin position="9"/>
        <end position="332"/>
    </location>
</feature>
<dbReference type="InterPro" id="IPR022761">
    <property type="entry name" value="Fumarate_lyase_N"/>
</dbReference>
<dbReference type="GO" id="GO:0006531">
    <property type="term" value="P:aspartate metabolic process"/>
    <property type="evidence" value="ECO:0007669"/>
    <property type="project" value="TreeGrafter"/>
</dbReference>
<proteinExistence type="predicted"/>
<dbReference type="RefSeq" id="WP_005690556.1">
    <property type="nucleotide sequence ID" value="NZ_CABFNI010000031.1"/>
</dbReference>
<dbReference type="SUPFAM" id="SSF48557">
    <property type="entry name" value="L-aspartase-like"/>
    <property type="match status" value="1"/>
</dbReference>
<dbReference type="Proteomes" id="UP000307517">
    <property type="component" value="Unassembled WGS sequence"/>
</dbReference>
<dbReference type="GO" id="GO:0008797">
    <property type="term" value="F:aspartate ammonia-lyase activity"/>
    <property type="evidence" value="ECO:0007669"/>
    <property type="project" value="TreeGrafter"/>
</dbReference>
<name>A0A508Z2U4_LACRH</name>
<feature type="domain" description="Fumarase C C-terminal" evidence="3">
    <location>
        <begin position="399"/>
        <end position="451"/>
    </location>
</feature>
<evidence type="ECO:0000259" key="2">
    <source>
        <dbReference type="Pfam" id="PF00206"/>
    </source>
</evidence>
<dbReference type="Pfam" id="PF00206">
    <property type="entry name" value="Lyase_1"/>
    <property type="match status" value="1"/>
</dbReference>
<dbReference type="Pfam" id="PF10415">
    <property type="entry name" value="FumaraseC_C"/>
    <property type="match status" value="1"/>
</dbReference>
<sequence>MRIEEDCIGKLAVDEDVLYGIHTTRALANFPISHERTDALLFKSLIIIKKAAAQVNAAGGTLSAAKAKAIVAACNSLLMGEHRDALVAPAIQGSAGTSVNMNVNEVIANLASQHTAEPVHPNDDVNQSQSTNDTYPTAGKMAALQALPPLQQALTFLIKSLLVKADEFADVVKVGRTQLQDAVPTTFGHSFHAYASLFQRDQKRLTRAAEDLRQVNLGGTAIGTGLNATPYYRAHIVSQVNRLIDLKLESADDLIDATQNCDVLVAFSGAMKGLATDLSKFANDLRLLSSGPQAGLNELHLPAKQAGSSIMPGKVNPVIPEVVNQIAFQVIGQDLTISMAAEAGQLELNAFEPIIFRDLLQGERYLARGIDTLTTNCVTGLTVNEAQSDENVQHSAISATILSPYLGYEATTKLVKTSLKTHIAIPELLRRQHQLPDELIKRLFSPAVMTNQEPIPKAAAVGKN</sequence>
<dbReference type="NCBIfam" id="NF008909">
    <property type="entry name" value="PRK12273.1"/>
    <property type="match status" value="1"/>
</dbReference>
<dbReference type="Proteomes" id="UP000552935">
    <property type="component" value="Unassembled WGS sequence"/>
</dbReference>
<reference evidence="4 7" key="2">
    <citation type="submission" date="2020-07" db="EMBL/GenBank/DDBJ databases">
        <title>Organ Donor 1.</title>
        <authorList>
            <person name="Marsh A.J."/>
            <person name="Azcarate-Peril M.A."/>
        </authorList>
    </citation>
    <scope>NUCLEOTIDE SEQUENCE [LARGE SCALE GENOMIC DNA]</scope>
    <source>
        <strain evidence="4 7">AMC0712</strain>
    </source>
</reference>
<dbReference type="GO" id="GO:0005829">
    <property type="term" value="C:cytosol"/>
    <property type="evidence" value="ECO:0007669"/>
    <property type="project" value="TreeGrafter"/>
</dbReference>
<dbReference type="GO" id="GO:0006099">
    <property type="term" value="P:tricarboxylic acid cycle"/>
    <property type="evidence" value="ECO:0007669"/>
    <property type="project" value="InterPro"/>
</dbReference>
<evidence type="ECO:0000313" key="6">
    <source>
        <dbReference type="Proteomes" id="UP000307517"/>
    </source>
</evidence>
<dbReference type="FunFam" id="1.20.200.10:FF:000001">
    <property type="entry name" value="Fumarate hydratase, mitochondrial"/>
    <property type="match status" value="1"/>
</dbReference>
<organism evidence="4 7">
    <name type="scientific">Lacticaseibacillus rhamnosus</name>
    <name type="common">Lactobacillus rhamnosus</name>
    <dbReference type="NCBI Taxonomy" id="47715"/>
    <lineage>
        <taxon>Bacteria</taxon>
        <taxon>Bacillati</taxon>
        <taxon>Bacillota</taxon>
        <taxon>Bacilli</taxon>
        <taxon>Lactobacillales</taxon>
        <taxon>Lactobacillaceae</taxon>
        <taxon>Lacticaseibacillus</taxon>
    </lineage>
</organism>
<evidence type="ECO:0000313" key="7">
    <source>
        <dbReference type="Proteomes" id="UP000552935"/>
    </source>
</evidence>
<dbReference type="Gene3D" id="1.10.40.30">
    <property type="entry name" value="Fumarase/aspartase (C-terminal domain)"/>
    <property type="match status" value="1"/>
</dbReference>
<dbReference type="PANTHER" id="PTHR42696:SF2">
    <property type="entry name" value="ASPARTATE AMMONIA-LYASE"/>
    <property type="match status" value="1"/>
</dbReference>
<accession>A0A508Z2U4</accession>
<dbReference type="InterPro" id="IPR000362">
    <property type="entry name" value="Fumarate_lyase_fam"/>
</dbReference>
<dbReference type="Gene3D" id="1.20.200.10">
    <property type="entry name" value="Fumarase/aspartase (Central domain)"/>
    <property type="match status" value="1"/>
</dbReference>
<evidence type="ECO:0000259" key="3">
    <source>
        <dbReference type="Pfam" id="PF10415"/>
    </source>
</evidence>
<comment type="caution">
    <text evidence="4">The sequence shown here is derived from an EMBL/GenBank/DDBJ whole genome shotgun (WGS) entry which is preliminary data.</text>
</comment>